<dbReference type="KEGG" id="nia:A8C56_13725"/>
<dbReference type="STRING" id="1176587.A8C56_13725"/>
<dbReference type="EMBL" id="CP015772">
    <property type="protein sequence ID" value="ANH83930.1"/>
    <property type="molecule type" value="Genomic_DNA"/>
</dbReference>
<name>A0A1A9IAZ8_9BACT</name>
<organism evidence="1 2">
    <name type="scientific">Niabella ginsenosidivorans</name>
    <dbReference type="NCBI Taxonomy" id="1176587"/>
    <lineage>
        <taxon>Bacteria</taxon>
        <taxon>Pseudomonadati</taxon>
        <taxon>Bacteroidota</taxon>
        <taxon>Chitinophagia</taxon>
        <taxon>Chitinophagales</taxon>
        <taxon>Chitinophagaceae</taxon>
        <taxon>Niabella</taxon>
    </lineage>
</organism>
<protein>
    <submittedName>
        <fullName evidence="1">Uncharacterized protein</fullName>
    </submittedName>
</protein>
<dbReference type="AlphaFoldDB" id="A0A1A9IAZ8"/>
<sequence>MQVGRSHKWNYDKGIWQERKATPDQWDITYSVTKRRAGKAPEGSGVPVGTGYHWFILSHQFVHKLNANDYSTAMTGIKLKIAHKRADKDKWNISEAAKRKLLIKLLKEFIISLEKEPEKTEVIPLNFTFQSKVYKGRAVPMLTTCANGICQDLDITLNDQHFGIIRCTKNGWRMTNIKPQQLVNTIGEQIALWYE</sequence>
<proteinExistence type="predicted"/>
<gene>
    <name evidence="1" type="ORF">A8C56_13725</name>
</gene>
<reference evidence="1 2" key="1">
    <citation type="submission" date="2016-05" db="EMBL/GenBank/DDBJ databases">
        <title>Niabella ginsenosidivorans BS26 whole genome sequencing.</title>
        <authorList>
            <person name="Im W.T."/>
            <person name="Siddiqi M.Z."/>
        </authorList>
    </citation>
    <scope>NUCLEOTIDE SEQUENCE [LARGE SCALE GENOMIC DNA]</scope>
    <source>
        <strain evidence="1 2">BS26</strain>
    </source>
</reference>
<accession>A0A1A9IAZ8</accession>
<evidence type="ECO:0000313" key="1">
    <source>
        <dbReference type="EMBL" id="ANH83930.1"/>
    </source>
</evidence>
<keyword evidence="2" id="KW-1185">Reference proteome</keyword>
<dbReference type="Proteomes" id="UP000077667">
    <property type="component" value="Chromosome"/>
</dbReference>
<evidence type="ECO:0000313" key="2">
    <source>
        <dbReference type="Proteomes" id="UP000077667"/>
    </source>
</evidence>